<sequence>MNGYEASKTAISKKDYKQPTNQSTLLQKLCPLKKYAKTFKTVAHQKTTTCLPVTRNHNNSAQKRYKCTYTYSAL</sequence>
<accession>A0A9P0LQL8</accession>
<evidence type="ECO:0000313" key="1">
    <source>
        <dbReference type="EMBL" id="CAH2000737.1"/>
    </source>
</evidence>
<protein>
    <submittedName>
        <fullName evidence="1">Uncharacterized protein</fullName>
    </submittedName>
</protein>
<dbReference type="EMBL" id="CAKOFQ010007420">
    <property type="protein sequence ID" value="CAH2000737.1"/>
    <property type="molecule type" value="Genomic_DNA"/>
</dbReference>
<keyword evidence="2" id="KW-1185">Reference proteome</keyword>
<gene>
    <name evidence="1" type="ORF">ACAOBT_LOCUS25762</name>
</gene>
<evidence type="ECO:0000313" key="2">
    <source>
        <dbReference type="Proteomes" id="UP001152888"/>
    </source>
</evidence>
<reference evidence="1" key="1">
    <citation type="submission" date="2022-03" db="EMBL/GenBank/DDBJ databases">
        <authorList>
            <person name="Sayadi A."/>
        </authorList>
    </citation>
    <scope>NUCLEOTIDE SEQUENCE</scope>
</reference>
<dbReference type="Proteomes" id="UP001152888">
    <property type="component" value="Unassembled WGS sequence"/>
</dbReference>
<proteinExistence type="predicted"/>
<dbReference type="AlphaFoldDB" id="A0A9P0LQL8"/>
<name>A0A9P0LQL8_ACAOB</name>
<organism evidence="1 2">
    <name type="scientific">Acanthoscelides obtectus</name>
    <name type="common">Bean weevil</name>
    <name type="synonym">Bruchus obtectus</name>
    <dbReference type="NCBI Taxonomy" id="200917"/>
    <lineage>
        <taxon>Eukaryota</taxon>
        <taxon>Metazoa</taxon>
        <taxon>Ecdysozoa</taxon>
        <taxon>Arthropoda</taxon>
        <taxon>Hexapoda</taxon>
        <taxon>Insecta</taxon>
        <taxon>Pterygota</taxon>
        <taxon>Neoptera</taxon>
        <taxon>Endopterygota</taxon>
        <taxon>Coleoptera</taxon>
        <taxon>Polyphaga</taxon>
        <taxon>Cucujiformia</taxon>
        <taxon>Chrysomeloidea</taxon>
        <taxon>Chrysomelidae</taxon>
        <taxon>Bruchinae</taxon>
        <taxon>Bruchini</taxon>
        <taxon>Acanthoscelides</taxon>
    </lineage>
</organism>
<comment type="caution">
    <text evidence="1">The sequence shown here is derived from an EMBL/GenBank/DDBJ whole genome shotgun (WGS) entry which is preliminary data.</text>
</comment>